<reference evidence="1 2" key="1">
    <citation type="submission" date="2019-11" db="EMBL/GenBank/DDBJ databases">
        <authorList>
            <person name="Khan S.A."/>
            <person name="Jeon C.O."/>
            <person name="Chun B.H."/>
        </authorList>
    </citation>
    <scope>NUCLEOTIDE SEQUENCE [LARGE SCALE GENOMIC DNA]</scope>
    <source>
        <strain evidence="1 2">IMCC 1097</strain>
    </source>
</reference>
<sequence length="115" mass="12096">MIAVAALVLATAALLLAVVIGRAQLSDRARIEQMQARIKATEQMQTVLARSYRGLTAAVGKGAAEGQGDDAKYARAAELITRGAGADELARTLALPLEEAELMIQLNVGKNRTHG</sequence>
<dbReference type="KEGG" id="llp:GH975_06625"/>
<dbReference type="Pfam" id="PF10975">
    <property type="entry name" value="DUF2802"/>
    <property type="match status" value="1"/>
</dbReference>
<protein>
    <submittedName>
        <fullName evidence="1">DUF2802 domain-containing protein</fullName>
    </submittedName>
</protein>
<gene>
    <name evidence="1" type="ORF">GH975_06625</name>
</gene>
<evidence type="ECO:0000313" key="1">
    <source>
        <dbReference type="EMBL" id="QGG80265.1"/>
    </source>
</evidence>
<dbReference type="InterPro" id="IPR021244">
    <property type="entry name" value="DUF2802"/>
</dbReference>
<organism evidence="1 2">
    <name type="scientific">Litorivicinus lipolyticus</name>
    <dbReference type="NCBI Taxonomy" id="418701"/>
    <lineage>
        <taxon>Bacteria</taxon>
        <taxon>Pseudomonadati</taxon>
        <taxon>Pseudomonadota</taxon>
        <taxon>Gammaproteobacteria</taxon>
        <taxon>Oceanospirillales</taxon>
        <taxon>Litorivicinaceae</taxon>
        <taxon>Litorivicinus</taxon>
    </lineage>
</organism>
<evidence type="ECO:0000313" key="2">
    <source>
        <dbReference type="Proteomes" id="UP000388235"/>
    </source>
</evidence>
<name>A0A5Q2QGX3_9GAMM</name>
<dbReference type="EMBL" id="CP045871">
    <property type="protein sequence ID" value="QGG80265.1"/>
    <property type="molecule type" value="Genomic_DNA"/>
</dbReference>
<keyword evidence="2" id="KW-1185">Reference proteome</keyword>
<accession>A0A5Q2QGX3</accession>
<dbReference type="Proteomes" id="UP000388235">
    <property type="component" value="Chromosome"/>
</dbReference>
<proteinExistence type="predicted"/>
<dbReference type="AlphaFoldDB" id="A0A5Q2QGX3"/>